<gene>
    <name evidence="3" type="ORF">KPNJ2_00509</name>
</gene>
<accession>W8UBK8</accession>
<evidence type="ECO:0000313" key="3">
    <source>
        <dbReference type="EMBL" id="AHM77289.1"/>
    </source>
</evidence>
<dbReference type="GO" id="GO:0003677">
    <property type="term" value="F:DNA binding"/>
    <property type="evidence" value="ECO:0007669"/>
    <property type="project" value="InterPro"/>
</dbReference>
<evidence type="ECO:0000259" key="2">
    <source>
        <dbReference type="Pfam" id="PF08346"/>
    </source>
</evidence>
<dbReference type="PANTHER" id="PTHR36180">
    <property type="entry name" value="DNA-BINDING PROTEIN-RELATED-RELATED"/>
    <property type="match status" value="1"/>
</dbReference>
<dbReference type="KEGG" id="kps:KPNJ2_00509"/>
<reference evidence="3 4" key="1">
    <citation type="journal article" date="2014" name="Proc. Natl. Acad. Sci. U.S.A.">
        <title>Molecular dissection of the evolution of carbapenem-resistant multilocus sequence type 258 Klebsiella pneumoniae.</title>
        <authorList>
            <person name="Deleo F.R."/>
            <person name="Chen L."/>
            <person name="Porcella S.F."/>
            <person name="Martens C.A."/>
            <person name="Kobayashi S.D."/>
            <person name="Porter A.R."/>
            <person name="Chavda K.D."/>
            <person name="Jacobs M.R."/>
            <person name="Mathema B."/>
            <person name="Olsen R.J."/>
            <person name="Bonomo R.A."/>
            <person name="Musser J.M."/>
            <person name="Kreiswirth B.N."/>
        </authorList>
    </citation>
    <scope>NUCLEOTIDE SEQUENCE [LARGE SCALE GENOMIC DNA]</scope>
    <source>
        <strain evidence="3">30684/NJST258_2</strain>
    </source>
</reference>
<sequence>MAVIVAHGFCQMFFGGFAIHLLLRTSTPLTTVNPRKGGAMQKLNELVPVNPGNIGGVTVSLVSAKKLHEFLGVGRDFTTWIKGRISQYGFTAGVDFTVVENLSAPVSGSAKYRQQIAHDYLITIDMGKELAMVERNEKGREVRRYFINCERQAKAAANIPQTLPEALRLAADLAEKASELENRLVAAAPKVDFADRVAEISKGISIPNYAKAVGLGPIKLFGWMRQQGILINGGQRHNLPMQRYIDSGYFAVRQGTYETNGEVRASFTTMLTGKGEQWLTKRLIAGGVLPEVPNADAE</sequence>
<dbReference type="AlphaFoldDB" id="W8UBK8"/>
<dbReference type="InterPro" id="IPR005039">
    <property type="entry name" value="Ant_C"/>
</dbReference>
<dbReference type="Proteomes" id="UP000019586">
    <property type="component" value="Chromosome"/>
</dbReference>
<dbReference type="Pfam" id="PF03374">
    <property type="entry name" value="ANT"/>
    <property type="match status" value="1"/>
</dbReference>
<dbReference type="PATRIC" id="fig|1420013.3.peg.480"/>
<protein>
    <submittedName>
        <fullName evidence="3">Phage antirepressor family protein</fullName>
    </submittedName>
</protein>
<evidence type="ECO:0000259" key="1">
    <source>
        <dbReference type="Pfam" id="PF03374"/>
    </source>
</evidence>
<proteinExistence type="predicted"/>
<organism evidence="3 4">
    <name type="scientific">Klebsiella pneumoniae 30684/NJST258_2</name>
    <dbReference type="NCBI Taxonomy" id="1420013"/>
    <lineage>
        <taxon>Bacteria</taxon>
        <taxon>Pseudomonadati</taxon>
        <taxon>Pseudomonadota</taxon>
        <taxon>Gammaproteobacteria</taxon>
        <taxon>Enterobacterales</taxon>
        <taxon>Enterobacteriaceae</taxon>
        <taxon>Klebsiella/Raoultella group</taxon>
        <taxon>Klebsiella</taxon>
        <taxon>Klebsiella pneumoniae complex</taxon>
    </lineage>
</organism>
<name>W8UBK8_KLEPN</name>
<dbReference type="EMBL" id="CP006918">
    <property type="protein sequence ID" value="AHM77289.1"/>
    <property type="molecule type" value="Genomic_DNA"/>
</dbReference>
<dbReference type="InterPro" id="IPR013557">
    <property type="entry name" value="AntA/B_antirep"/>
</dbReference>
<evidence type="ECO:0000313" key="4">
    <source>
        <dbReference type="Proteomes" id="UP000019586"/>
    </source>
</evidence>
<dbReference type="PANTHER" id="PTHR36180:SF1">
    <property type="entry name" value="ANTA_ANTB ANTIREPRESSOR DOMAIN-CONTAINING PROTEIN"/>
    <property type="match status" value="1"/>
</dbReference>
<feature type="domain" description="AntA/AntB antirepressor" evidence="2">
    <location>
        <begin position="62"/>
        <end position="136"/>
    </location>
</feature>
<dbReference type="HOGENOM" id="CLU_046670_11_3_6"/>
<feature type="domain" description="Antirepressor protein C-terminal" evidence="1">
    <location>
        <begin position="182"/>
        <end position="283"/>
    </location>
</feature>
<dbReference type="Pfam" id="PF08346">
    <property type="entry name" value="AntA"/>
    <property type="match status" value="1"/>
</dbReference>